<keyword evidence="2" id="KW-0963">Cytoplasm</keyword>
<dbReference type="STRING" id="63057.A0A2P5F2V7"/>
<dbReference type="GO" id="GO:0005737">
    <property type="term" value="C:cytoplasm"/>
    <property type="evidence" value="ECO:0007669"/>
    <property type="project" value="UniProtKB-SubCell"/>
</dbReference>
<accession>A0A2P5F2V7</accession>
<dbReference type="PANTHER" id="PTHR22706:SF1">
    <property type="entry name" value="ASSEMBLY FACTOR FOR SPINDLE MICROTUBULES"/>
    <property type="match status" value="1"/>
</dbReference>
<dbReference type="GO" id="GO:0007051">
    <property type="term" value="P:spindle organization"/>
    <property type="evidence" value="ECO:0007669"/>
    <property type="project" value="TreeGrafter"/>
</dbReference>
<dbReference type="AlphaFoldDB" id="A0A2P5F2V7"/>
<evidence type="ECO:0000256" key="3">
    <source>
        <dbReference type="ARBA" id="ARBA00022860"/>
    </source>
</evidence>
<gene>
    <name evidence="4" type="ORF">TorRG33x02_121930</name>
</gene>
<evidence type="ECO:0000313" key="5">
    <source>
        <dbReference type="Proteomes" id="UP000237000"/>
    </source>
</evidence>
<keyword evidence="5" id="KW-1185">Reference proteome</keyword>
<dbReference type="GO" id="GO:0051295">
    <property type="term" value="P:establishment of meiotic spindle localization"/>
    <property type="evidence" value="ECO:0007669"/>
    <property type="project" value="TreeGrafter"/>
</dbReference>
<dbReference type="OrthoDB" id="2148418at2759"/>
<dbReference type="GO" id="GO:0000922">
    <property type="term" value="C:spindle pole"/>
    <property type="evidence" value="ECO:0007669"/>
    <property type="project" value="TreeGrafter"/>
</dbReference>
<reference evidence="5" key="1">
    <citation type="submission" date="2016-06" db="EMBL/GenBank/DDBJ databases">
        <title>Parallel loss of symbiosis genes in relatives of nitrogen-fixing non-legume Parasponia.</title>
        <authorList>
            <person name="Van Velzen R."/>
            <person name="Holmer R."/>
            <person name="Bu F."/>
            <person name="Rutten L."/>
            <person name="Van Zeijl A."/>
            <person name="Liu W."/>
            <person name="Santuari L."/>
            <person name="Cao Q."/>
            <person name="Sharma T."/>
            <person name="Shen D."/>
            <person name="Roswanjaya Y."/>
            <person name="Wardhani T."/>
            <person name="Kalhor M.S."/>
            <person name="Jansen J."/>
            <person name="Van den Hoogen J."/>
            <person name="Gungor B."/>
            <person name="Hartog M."/>
            <person name="Hontelez J."/>
            <person name="Verver J."/>
            <person name="Yang W.-C."/>
            <person name="Schijlen E."/>
            <person name="Repin R."/>
            <person name="Schilthuizen M."/>
            <person name="Schranz E."/>
            <person name="Heidstra R."/>
            <person name="Miyata K."/>
            <person name="Fedorova E."/>
            <person name="Kohlen W."/>
            <person name="Bisseling T."/>
            <person name="Smit S."/>
            <person name="Geurts R."/>
        </authorList>
    </citation>
    <scope>NUCLEOTIDE SEQUENCE [LARGE SCALE GENOMIC DNA]</scope>
    <source>
        <strain evidence="5">cv. RG33-2</strain>
    </source>
</reference>
<comment type="subcellular location">
    <subcellularLocation>
        <location evidence="1">Cytoplasm</location>
    </subcellularLocation>
</comment>
<name>A0A2P5F2V7_TREOI</name>
<organism evidence="4 5">
    <name type="scientific">Trema orientale</name>
    <name type="common">Charcoal tree</name>
    <name type="synonym">Celtis orientalis</name>
    <dbReference type="NCBI Taxonomy" id="63057"/>
    <lineage>
        <taxon>Eukaryota</taxon>
        <taxon>Viridiplantae</taxon>
        <taxon>Streptophyta</taxon>
        <taxon>Embryophyta</taxon>
        <taxon>Tracheophyta</taxon>
        <taxon>Spermatophyta</taxon>
        <taxon>Magnoliopsida</taxon>
        <taxon>eudicotyledons</taxon>
        <taxon>Gunneridae</taxon>
        <taxon>Pentapetalae</taxon>
        <taxon>rosids</taxon>
        <taxon>fabids</taxon>
        <taxon>Rosales</taxon>
        <taxon>Cannabaceae</taxon>
        <taxon>Trema</taxon>
    </lineage>
</organism>
<dbReference type="Proteomes" id="UP000237000">
    <property type="component" value="Unassembled WGS sequence"/>
</dbReference>
<dbReference type="InterPro" id="IPR051185">
    <property type="entry name" value="ASPM"/>
</dbReference>
<dbReference type="EMBL" id="JXTC01000069">
    <property type="protein sequence ID" value="PON92121.1"/>
    <property type="molecule type" value="Genomic_DNA"/>
</dbReference>
<dbReference type="InParanoid" id="A0A2P5F2V7"/>
<comment type="caution">
    <text evidence="4">The sequence shown here is derived from an EMBL/GenBank/DDBJ whole genome shotgun (WGS) entry which is preliminary data.</text>
</comment>
<evidence type="ECO:0000256" key="1">
    <source>
        <dbReference type="ARBA" id="ARBA00004496"/>
    </source>
</evidence>
<proteinExistence type="predicted"/>
<dbReference type="GO" id="GO:0005516">
    <property type="term" value="F:calmodulin binding"/>
    <property type="evidence" value="ECO:0007669"/>
    <property type="project" value="UniProtKB-KW"/>
</dbReference>
<protein>
    <submittedName>
        <fullName evidence="4">Uncharacterized protein</fullName>
    </submittedName>
</protein>
<dbReference type="GO" id="GO:0000278">
    <property type="term" value="P:mitotic cell cycle"/>
    <property type="evidence" value="ECO:0007669"/>
    <property type="project" value="TreeGrafter"/>
</dbReference>
<evidence type="ECO:0000313" key="4">
    <source>
        <dbReference type="EMBL" id="PON92121.1"/>
    </source>
</evidence>
<evidence type="ECO:0000256" key="2">
    <source>
        <dbReference type="ARBA" id="ARBA00022490"/>
    </source>
</evidence>
<sequence>MYIVLQSLLIEYDFQVTRRSKRCCPAQLLLDDPFILMKLVVPSDTRKKYLENCGVVLRSVHLILYNCTSTTTLYLEYAGTFEDFQDHSFRNAFKLIQAICQKYDCKIDNILSLVDGKALWPSAEESIILVADLDVVHNFLLSQKLTTLSGNFVEVLQISDRLEFNGACNEG</sequence>
<dbReference type="PANTHER" id="PTHR22706">
    <property type="entry name" value="ASSEMBLY FACTOR FOR SPINDLE MICROTUBULES"/>
    <property type="match status" value="1"/>
</dbReference>
<keyword evidence="3" id="KW-0112">Calmodulin-binding</keyword>